<dbReference type="Proteomes" id="UP001569428">
    <property type="component" value="Unassembled WGS sequence"/>
</dbReference>
<dbReference type="PANTHER" id="PTHR34322:SF2">
    <property type="entry name" value="TRANSPOSASE IS200-LIKE DOMAIN-CONTAINING PROTEIN"/>
    <property type="match status" value="1"/>
</dbReference>
<name>A0ABV4P2S6_9GAMM</name>
<dbReference type="PANTHER" id="PTHR34322">
    <property type="entry name" value="TRANSPOSASE, Y1_TNP DOMAIN-CONTAINING"/>
    <property type="match status" value="1"/>
</dbReference>
<dbReference type="EMBL" id="JBGMEK010000032">
    <property type="protein sequence ID" value="MFA0812058.1"/>
    <property type="molecule type" value="Genomic_DNA"/>
</dbReference>
<evidence type="ECO:0000313" key="2">
    <source>
        <dbReference type="EMBL" id="MFA0812058.1"/>
    </source>
</evidence>
<dbReference type="Gene3D" id="3.30.70.1290">
    <property type="entry name" value="Transposase IS200-like"/>
    <property type="match status" value="1"/>
</dbReference>
<dbReference type="RefSeq" id="WP_371839675.1">
    <property type="nucleotide sequence ID" value="NZ_JBGMEK010000032.1"/>
</dbReference>
<gene>
    <name evidence="2" type="ORF">ACCI49_14160</name>
</gene>
<evidence type="ECO:0008006" key="4">
    <source>
        <dbReference type="Google" id="ProtNLM"/>
    </source>
</evidence>
<dbReference type="SUPFAM" id="SSF143422">
    <property type="entry name" value="Transposase IS200-like"/>
    <property type="match status" value="1"/>
</dbReference>
<comment type="caution">
    <text evidence="2">The sequence shown here is derived from an EMBL/GenBank/DDBJ whole genome shotgun (WGS) entry which is preliminary data.</text>
</comment>
<evidence type="ECO:0000313" key="3">
    <source>
        <dbReference type="Proteomes" id="UP001569428"/>
    </source>
</evidence>
<dbReference type="InterPro" id="IPR036515">
    <property type="entry name" value="Transposase_17_sf"/>
</dbReference>
<evidence type="ECO:0000256" key="1">
    <source>
        <dbReference type="SAM" id="MobiDB-lite"/>
    </source>
</evidence>
<organism evidence="2 3">
    <name type="scientific">Microbulbifer epialgicus</name>
    <dbReference type="NCBI Taxonomy" id="393907"/>
    <lineage>
        <taxon>Bacteria</taxon>
        <taxon>Pseudomonadati</taxon>
        <taxon>Pseudomonadota</taxon>
        <taxon>Gammaproteobacteria</taxon>
        <taxon>Cellvibrionales</taxon>
        <taxon>Microbulbiferaceae</taxon>
        <taxon>Microbulbifer</taxon>
    </lineage>
</organism>
<reference evidence="2 3" key="1">
    <citation type="submission" date="2024-08" db="EMBL/GenBank/DDBJ databases">
        <authorList>
            <person name="Ishaq N."/>
        </authorList>
    </citation>
    <scope>NUCLEOTIDE SEQUENCE [LARGE SCALE GENOMIC DNA]</scope>
    <source>
        <strain evidence="2 3">DSM 18651</strain>
    </source>
</reference>
<sequence>MRCLNESIARQANKEDGCTGRFWEGRFKSQALLDEKALAACLVYVDLNPVRANIANTPEVSDHTSIQQCIRTAVFGRQPNNLLPFVGGEQKNRPLAFPAGALSGTGRLERPTPTSQ</sequence>
<proteinExistence type="predicted"/>
<keyword evidence="3" id="KW-1185">Reference proteome</keyword>
<accession>A0ABV4P2S6</accession>
<protein>
    <recommendedName>
        <fullName evidence="4">Transposase</fullName>
    </recommendedName>
</protein>
<feature type="region of interest" description="Disordered" evidence="1">
    <location>
        <begin position="96"/>
        <end position="116"/>
    </location>
</feature>